<gene>
    <name evidence="2" type="ORF">RRG08_060279</name>
</gene>
<sequence>MVDWDCEQFLTNQRVNQRVNQPINRSTGRAEQADMEPQIDKPTASRPDLTSPLCSIAHLPTMLLFHRLRKQKQVSRPNTILAAGQFTGSSVRIEDLIVRSHTLEASSSSHNIDLGAQE</sequence>
<reference evidence="2" key="1">
    <citation type="journal article" date="2023" name="G3 (Bethesda)">
        <title>A reference genome for the long-term kleptoplast-retaining sea slug Elysia crispata morphotype clarki.</title>
        <authorList>
            <person name="Eastman K.E."/>
            <person name="Pendleton A.L."/>
            <person name="Shaikh M.A."/>
            <person name="Suttiyut T."/>
            <person name="Ogas R."/>
            <person name="Tomko P."/>
            <person name="Gavelis G."/>
            <person name="Widhalm J.R."/>
            <person name="Wisecaver J.H."/>
        </authorList>
    </citation>
    <scope>NUCLEOTIDE SEQUENCE</scope>
    <source>
        <strain evidence="2">ECLA1</strain>
    </source>
</reference>
<feature type="region of interest" description="Disordered" evidence="1">
    <location>
        <begin position="17"/>
        <end position="48"/>
    </location>
</feature>
<evidence type="ECO:0000313" key="3">
    <source>
        <dbReference type="Proteomes" id="UP001283361"/>
    </source>
</evidence>
<name>A0AAE1AEI2_9GAST</name>
<feature type="compositionally biased region" description="Polar residues" evidence="1">
    <location>
        <begin position="17"/>
        <end position="29"/>
    </location>
</feature>
<organism evidence="2 3">
    <name type="scientific">Elysia crispata</name>
    <name type="common">lettuce slug</name>
    <dbReference type="NCBI Taxonomy" id="231223"/>
    <lineage>
        <taxon>Eukaryota</taxon>
        <taxon>Metazoa</taxon>
        <taxon>Spiralia</taxon>
        <taxon>Lophotrochozoa</taxon>
        <taxon>Mollusca</taxon>
        <taxon>Gastropoda</taxon>
        <taxon>Heterobranchia</taxon>
        <taxon>Euthyneura</taxon>
        <taxon>Panpulmonata</taxon>
        <taxon>Sacoglossa</taxon>
        <taxon>Placobranchoidea</taxon>
        <taxon>Plakobranchidae</taxon>
        <taxon>Elysia</taxon>
    </lineage>
</organism>
<dbReference type="AlphaFoldDB" id="A0AAE1AEI2"/>
<evidence type="ECO:0000313" key="2">
    <source>
        <dbReference type="EMBL" id="KAK3785217.1"/>
    </source>
</evidence>
<dbReference type="Proteomes" id="UP001283361">
    <property type="component" value="Unassembled WGS sequence"/>
</dbReference>
<keyword evidence="3" id="KW-1185">Reference proteome</keyword>
<comment type="caution">
    <text evidence="2">The sequence shown here is derived from an EMBL/GenBank/DDBJ whole genome shotgun (WGS) entry which is preliminary data.</text>
</comment>
<accession>A0AAE1AEI2</accession>
<protein>
    <submittedName>
        <fullName evidence="2">Uncharacterized protein</fullName>
    </submittedName>
</protein>
<evidence type="ECO:0000256" key="1">
    <source>
        <dbReference type="SAM" id="MobiDB-lite"/>
    </source>
</evidence>
<proteinExistence type="predicted"/>
<dbReference type="EMBL" id="JAWDGP010002155">
    <property type="protein sequence ID" value="KAK3785217.1"/>
    <property type="molecule type" value="Genomic_DNA"/>
</dbReference>